<keyword evidence="2" id="KW-1185">Reference proteome</keyword>
<dbReference type="EMBL" id="UGGT01000001">
    <property type="protein sequence ID" value="STO22832.1"/>
    <property type="molecule type" value="Genomic_DNA"/>
</dbReference>
<dbReference type="STRING" id="1094715.GCA_000236165_02919"/>
<accession>A0A377GDF1</accession>
<sequence length="50" mass="5149">MATVTPLTGAFNVLIDGLPANNLGMTVTLSNNTNTIGIYSVPSQTEVIAL</sequence>
<dbReference type="RefSeq" id="WP_432416361.1">
    <property type="nucleotide sequence ID" value="NZ_UGGT01000001.1"/>
</dbReference>
<evidence type="ECO:0000313" key="2">
    <source>
        <dbReference type="Proteomes" id="UP000254554"/>
    </source>
</evidence>
<dbReference type="AlphaFoldDB" id="A0A377GDF1"/>
<name>A0A377GDF1_9GAMM</name>
<reference evidence="1 2" key="1">
    <citation type="submission" date="2018-06" db="EMBL/GenBank/DDBJ databases">
        <authorList>
            <consortium name="Pathogen Informatics"/>
            <person name="Doyle S."/>
        </authorList>
    </citation>
    <scope>NUCLEOTIDE SEQUENCE [LARGE SCALE GENOMIC DNA]</scope>
    <source>
        <strain evidence="1 2">NCTC11370</strain>
    </source>
</reference>
<organism evidence="1 2">
    <name type="scientific">Fluoribacter dumoffii</name>
    <dbReference type="NCBI Taxonomy" id="463"/>
    <lineage>
        <taxon>Bacteria</taxon>
        <taxon>Pseudomonadati</taxon>
        <taxon>Pseudomonadota</taxon>
        <taxon>Gammaproteobacteria</taxon>
        <taxon>Legionellales</taxon>
        <taxon>Legionellaceae</taxon>
        <taxon>Fluoribacter</taxon>
    </lineage>
</organism>
<gene>
    <name evidence="1" type="ORF">NCTC11370_02934</name>
</gene>
<dbReference type="Proteomes" id="UP000254554">
    <property type="component" value="Unassembled WGS sequence"/>
</dbReference>
<evidence type="ECO:0000313" key="1">
    <source>
        <dbReference type="EMBL" id="STO22832.1"/>
    </source>
</evidence>
<dbReference type="GeneID" id="93294470"/>
<protein>
    <submittedName>
        <fullName evidence="1">Uncharacterized protein</fullName>
    </submittedName>
</protein>
<proteinExistence type="predicted"/>